<sequence>MQHLQRPLAKLRTAPADLSRSIPTPDTRNAVDELADLQELQDFTDEEGSKSDLQDPLDVQSEPKSEPENEPEPEPQNEPEPEPQNEPEPEPQNEPEPEPQNEPKPEPQNEPESEEIENDTEPESDSELLADSKIEPDSKNEQEQEPQNEPEPENEPQNEPEPKSDDQQDSEFSNEPEPDGEGESEPEPYAEVDSEEAKTKMDETGGNEKGENVKESAWTQDSDNGIESQPSEWSDSDRDPRRLPFVIEAMGIEQSQACITSGGYCALKQDCQNGVHKPYDNLCSAQAGDGVACCNPDGWNEEIDIHVYRRNNKTGCQGNLRIQKSPGATKRRRLAQSRYVIKTSKFVSREQTDKWIFLVLANPDKALQAFSLREYRQLKDSYLNTANVLFTRRQAS</sequence>
<feature type="compositionally biased region" description="Basic and acidic residues" evidence="1">
    <location>
        <begin position="130"/>
        <end position="142"/>
    </location>
</feature>
<protein>
    <submittedName>
        <fullName evidence="2">Uncharacterized protein</fullName>
    </submittedName>
</protein>
<feature type="compositionally biased region" description="Acidic residues" evidence="1">
    <location>
        <begin position="167"/>
        <end position="194"/>
    </location>
</feature>
<feature type="compositionally biased region" description="Acidic residues" evidence="1">
    <location>
        <begin position="109"/>
        <end position="128"/>
    </location>
</feature>
<feature type="compositionally biased region" description="Acidic residues" evidence="1">
    <location>
        <begin position="143"/>
        <end position="158"/>
    </location>
</feature>
<proteinExistence type="predicted"/>
<dbReference type="EMBL" id="OB660545">
    <property type="protein sequence ID" value="CAD7225290.1"/>
    <property type="molecule type" value="Genomic_DNA"/>
</dbReference>
<organism evidence="2">
    <name type="scientific">Cyprideis torosa</name>
    <dbReference type="NCBI Taxonomy" id="163714"/>
    <lineage>
        <taxon>Eukaryota</taxon>
        <taxon>Metazoa</taxon>
        <taxon>Ecdysozoa</taxon>
        <taxon>Arthropoda</taxon>
        <taxon>Crustacea</taxon>
        <taxon>Oligostraca</taxon>
        <taxon>Ostracoda</taxon>
        <taxon>Podocopa</taxon>
        <taxon>Podocopida</taxon>
        <taxon>Cytherocopina</taxon>
        <taxon>Cytheroidea</taxon>
        <taxon>Cytherideidae</taxon>
        <taxon>Cyprideis</taxon>
    </lineage>
</organism>
<feature type="compositionally biased region" description="Basic and acidic residues" evidence="1">
    <location>
        <begin position="195"/>
        <end position="214"/>
    </location>
</feature>
<evidence type="ECO:0000313" key="2">
    <source>
        <dbReference type="EMBL" id="CAD7225290.1"/>
    </source>
</evidence>
<gene>
    <name evidence="2" type="ORF">CTOB1V02_LOCUS3235</name>
</gene>
<evidence type="ECO:0000256" key="1">
    <source>
        <dbReference type="SAM" id="MobiDB-lite"/>
    </source>
</evidence>
<reference evidence="2" key="1">
    <citation type="submission" date="2020-11" db="EMBL/GenBank/DDBJ databases">
        <authorList>
            <person name="Tran Van P."/>
        </authorList>
    </citation>
    <scope>NUCLEOTIDE SEQUENCE</scope>
</reference>
<name>A0A7R8W9X7_9CRUS</name>
<accession>A0A7R8W9X7</accession>
<dbReference type="AlphaFoldDB" id="A0A7R8W9X7"/>
<feature type="region of interest" description="Disordered" evidence="1">
    <location>
        <begin position="1"/>
        <end position="240"/>
    </location>
</feature>
<feature type="compositionally biased region" description="Polar residues" evidence="1">
    <location>
        <begin position="217"/>
        <end position="233"/>
    </location>
</feature>
<feature type="compositionally biased region" description="Acidic residues" evidence="1">
    <location>
        <begin position="68"/>
        <end position="99"/>
    </location>
</feature>